<dbReference type="AlphaFoldDB" id="A0AAN7SKD4"/>
<evidence type="ECO:0000313" key="2">
    <source>
        <dbReference type="Proteomes" id="UP001353858"/>
    </source>
</evidence>
<dbReference type="PANTHER" id="PTHR10773:SF19">
    <property type="match status" value="1"/>
</dbReference>
<protein>
    <submittedName>
        <fullName evidence="1">Uncharacterized protein</fullName>
    </submittedName>
</protein>
<keyword evidence="2" id="KW-1185">Reference proteome</keyword>
<accession>A0AAN7SKD4</accession>
<sequence>MYIIRLLITKTRGPPIATSHTGLSVARYAAGFYSFKKKDDSITGTVTPDKRGKHTNRPFVILDSVKQEVREHINLFPKVPSHYCREKTNKLYVEDGLTISKMYRLYTTWANEKQLISLATERQYRDIFNTEFNIGFFKPKKDRCDICADFKLKPEKNCRDY</sequence>
<organism evidence="1 2">
    <name type="scientific">Aquatica leii</name>
    <dbReference type="NCBI Taxonomy" id="1421715"/>
    <lineage>
        <taxon>Eukaryota</taxon>
        <taxon>Metazoa</taxon>
        <taxon>Ecdysozoa</taxon>
        <taxon>Arthropoda</taxon>
        <taxon>Hexapoda</taxon>
        <taxon>Insecta</taxon>
        <taxon>Pterygota</taxon>
        <taxon>Neoptera</taxon>
        <taxon>Endopterygota</taxon>
        <taxon>Coleoptera</taxon>
        <taxon>Polyphaga</taxon>
        <taxon>Elateriformia</taxon>
        <taxon>Elateroidea</taxon>
        <taxon>Lampyridae</taxon>
        <taxon>Luciolinae</taxon>
        <taxon>Aquatica</taxon>
    </lineage>
</organism>
<dbReference type="PANTHER" id="PTHR10773">
    <property type="entry name" value="DNA-DIRECTED RNA POLYMERASES I, II, AND III SUBUNIT RPABC2"/>
    <property type="match status" value="1"/>
</dbReference>
<comment type="caution">
    <text evidence="1">The sequence shown here is derived from an EMBL/GenBank/DDBJ whole genome shotgun (WGS) entry which is preliminary data.</text>
</comment>
<name>A0AAN7SKD4_9COLE</name>
<dbReference type="Proteomes" id="UP001353858">
    <property type="component" value="Unassembled WGS sequence"/>
</dbReference>
<reference evidence="2" key="1">
    <citation type="submission" date="2023-01" db="EMBL/GenBank/DDBJ databases">
        <title>Key to firefly adult light organ development and bioluminescence: homeobox transcription factors regulate luciferase expression and transportation to peroxisome.</title>
        <authorList>
            <person name="Fu X."/>
        </authorList>
    </citation>
    <scope>NUCLEOTIDE SEQUENCE [LARGE SCALE GENOMIC DNA]</scope>
</reference>
<proteinExistence type="predicted"/>
<evidence type="ECO:0000313" key="1">
    <source>
        <dbReference type="EMBL" id="KAK4883904.1"/>
    </source>
</evidence>
<dbReference type="EMBL" id="JARPUR010000001">
    <property type="protein sequence ID" value="KAK4883904.1"/>
    <property type="molecule type" value="Genomic_DNA"/>
</dbReference>
<gene>
    <name evidence="1" type="ORF">RN001_000175</name>
</gene>